<dbReference type="AlphaFoldDB" id="A0A5R9FVY1"/>
<name>A0A5R9FVY1_9ACTN</name>
<comment type="caution">
    <text evidence="1">The sequence shown here is derived from an EMBL/GenBank/DDBJ whole genome shotgun (WGS) entry which is preliminary data.</text>
</comment>
<dbReference type="Proteomes" id="UP000305906">
    <property type="component" value="Unassembled WGS sequence"/>
</dbReference>
<reference evidence="1 2" key="1">
    <citation type="submission" date="2019-05" db="EMBL/GenBank/DDBJ databases">
        <title>Streptomyces sp. NEAU-C151, a novel actinomycete isolated from soil.</title>
        <authorList>
            <person name="Han L."/>
            <person name="Jiang H."/>
        </authorList>
    </citation>
    <scope>NUCLEOTIDE SEQUENCE [LARGE SCALE GENOMIC DNA]</scope>
    <source>
        <strain evidence="1 2">NEAU-C151</strain>
    </source>
</reference>
<dbReference type="EMBL" id="VBZC01000010">
    <property type="protein sequence ID" value="TLS46090.1"/>
    <property type="molecule type" value="Genomic_DNA"/>
</dbReference>
<dbReference type="GO" id="GO:0003677">
    <property type="term" value="F:DNA binding"/>
    <property type="evidence" value="ECO:0007669"/>
    <property type="project" value="InterPro"/>
</dbReference>
<gene>
    <name evidence="1" type="ORF">FE633_11120</name>
</gene>
<sequence>MIRLPGTNIVITPLTPMETQVLEQMSLGCDPDAGAAALSMKRTTFNRHSTQIGLKLQVKGAAVKVHMGYVAGQLTPPDPAVAPEEFDDAEQRLWRALALHDASAEIARAAGVNQFDLSDAVERLLEKAGAQSEAHLIRLGHAFGLLTTALIPQPSAPDS</sequence>
<protein>
    <submittedName>
        <fullName evidence="1">Helix-turn-helix transcriptional regulator</fullName>
    </submittedName>
</protein>
<evidence type="ECO:0000313" key="1">
    <source>
        <dbReference type="EMBL" id="TLS46090.1"/>
    </source>
</evidence>
<evidence type="ECO:0000313" key="2">
    <source>
        <dbReference type="Proteomes" id="UP000305906"/>
    </source>
</evidence>
<accession>A0A5R9FVY1</accession>
<dbReference type="GO" id="GO:0006355">
    <property type="term" value="P:regulation of DNA-templated transcription"/>
    <property type="evidence" value="ECO:0007669"/>
    <property type="project" value="InterPro"/>
</dbReference>
<organism evidence="1 2">
    <name type="scientific">Streptomyces montanus</name>
    <dbReference type="NCBI Taxonomy" id="2580423"/>
    <lineage>
        <taxon>Bacteria</taxon>
        <taxon>Bacillati</taxon>
        <taxon>Actinomycetota</taxon>
        <taxon>Actinomycetes</taxon>
        <taxon>Kitasatosporales</taxon>
        <taxon>Streptomycetaceae</taxon>
        <taxon>Streptomyces</taxon>
    </lineage>
</organism>
<dbReference type="InterPro" id="IPR016032">
    <property type="entry name" value="Sig_transdc_resp-reg_C-effctor"/>
</dbReference>
<keyword evidence="2" id="KW-1185">Reference proteome</keyword>
<proteinExistence type="predicted"/>
<dbReference type="RefSeq" id="WP_138044964.1">
    <property type="nucleotide sequence ID" value="NZ_VBZC01000010.1"/>
</dbReference>
<dbReference type="SUPFAM" id="SSF46894">
    <property type="entry name" value="C-terminal effector domain of the bipartite response regulators"/>
    <property type="match status" value="1"/>
</dbReference>